<dbReference type="AlphaFoldDB" id="A0A3M8DAT5"/>
<gene>
    <name evidence="1" type="ORF">EDM56_21715</name>
</gene>
<sequence length="100" mass="11969">MALYYFENQQNDFSHIKPVSEIMRNMQNDEKYCEIHRKASVFISTKKVKRYENSATFLNPASKTFLFLFFHEKHSRPPVAQKLIFSIFKQNKEGCPFQVR</sequence>
<dbReference type="Proteomes" id="UP000271031">
    <property type="component" value="Unassembled WGS sequence"/>
</dbReference>
<proteinExistence type="predicted"/>
<evidence type="ECO:0000313" key="1">
    <source>
        <dbReference type="EMBL" id="RNB84721.1"/>
    </source>
</evidence>
<keyword evidence="2" id="KW-1185">Reference proteome</keyword>
<protein>
    <submittedName>
        <fullName evidence="1">Uncharacterized protein</fullName>
    </submittedName>
</protein>
<comment type="caution">
    <text evidence="1">The sequence shown here is derived from an EMBL/GenBank/DDBJ whole genome shotgun (WGS) entry which is preliminary data.</text>
</comment>
<dbReference type="EMBL" id="RHHQ01000017">
    <property type="protein sequence ID" value="RNB84721.1"/>
    <property type="molecule type" value="Genomic_DNA"/>
</dbReference>
<evidence type="ECO:0000313" key="2">
    <source>
        <dbReference type="Proteomes" id="UP000271031"/>
    </source>
</evidence>
<name>A0A3M8DAT5_9BACL</name>
<accession>A0A3M8DAT5</accession>
<reference evidence="1 2" key="1">
    <citation type="submission" date="2018-10" db="EMBL/GenBank/DDBJ databases">
        <title>Phylogenomics of Brevibacillus.</title>
        <authorList>
            <person name="Dunlap C."/>
        </authorList>
    </citation>
    <scope>NUCLEOTIDE SEQUENCE [LARGE SCALE GENOMIC DNA]</scope>
    <source>
        <strain evidence="1 2">JCM 15716</strain>
    </source>
</reference>
<organism evidence="1 2">
    <name type="scientific">Brevibacillus fluminis</name>
    <dbReference type="NCBI Taxonomy" id="511487"/>
    <lineage>
        <taxon>Bacteria</taxon>
        <taxon>Bacillati</taxon>
        <taxon>Bacillota</taxon>
        <taxon>Bacilli</taxon>
        <taxon>Bacillales</taxon>
        <taxon>Paenibacillaceae</taxon>
        <taxon>Brevibacillus</taxon>
    </lineage>
</organism>